<reference evidence="1 2" key="1">
    <citation type="submission" date="2018-06" db="EMBL/GenBank/DDBJ databases">
        <title>Comparative genomics reveals the genomic features of Rhizophagus irregularis, R. cerebriforme, R. diaphanum and Gigaspora rosea, and their symbiotic lifestyle signature.</title>
        <authorList>
            <person name="Morin E."/>
            <person name="San Clemente H."/>
            <person name="Chen E.C.H."/>
            <person name="De La Providencia I."/>
            <person name="Hainaut M."/>
            <person name="Kuo A."/>
            <person name="Kohler A."/>
            <person name="Murat C."/>
            <person name="Tang N."/>
            <person name="Roy S."/>
            <person name="Loubradou J."/>
            <person name="Henrissat B."/>
            <person name="Grigoriev I.V."/>
            <person name="Corradi N."/>
            <person name="Roux C."/>
            <person name="Martin F.M."/>
        </authorList>
    </citation>
    <scope>NUCLEOTIDE SEQUENCE [LARGE SCALE GENOMIC DNA]</scope>
    <source>
        <strain evidence="1 2">DAOM 227022</strain>
    </source>
</reference>
<comment type="caution">
    <text evidence="1">The sequence shown here is derived from an EMBL/GenBank/DDBJ whole genome shotgun (WGS) entry which is preliminary data.</text>
</comment>
<dbReference type="AlphaFoldDB" id="A0A397SF76"/>
<gene>
    <name evidence="1" type="ORF">C1645_837063</name>
</gene>
<organism evidence="1 2">
    <name type="scientific">Glomus cerebriforme</name>
    <dbReference type="NCBI Taxonomy" id="658196"/>
    <lineage>
        <taxon>Eukaryota</taxon>
        <taxon>Fungi</taxon>
        <taxon>Fungi incertae sedis</taxon>
        <taxon>Mucoromycota</taxon>
        <taxon>Glomeromycotina</taxon>
        <taxon>Glomeromycetes</taxon>
        <taxon>Glomerales</taxon>
        <taxon>Glomeraceae</taxon>
        <taxon>Glomus</taxon>
    </lineage>
</organism>
<dbReference type="OrthoDB" id="2441984at2759"/>
<dbReference type="EMBL" id="QKYT01000802">
    <property type="protein sequence ID" value="RIA81411.1"/>
    <property type="molecule type" value="Genomic_DNA"/>
</dbReference>
<keyword evidence="2" id="KW-1185">Reference proteome</keyword>
<name>A0A397SF76_9GLOM</name>
<evidence type="ECO:0000313" key="2">
    <source>
        <dbReference type="Proteomes" id="UP000265703"/>
    </source>
</evidence>
<accession>A0A397SF76</accession>
<protein>
    <submittedName>
        <fullName evidence="1">Uncharacterized protein</fullName>
    </submittedName>
</protein>
<sequence length="170" mass="19650">MESSLTNTYCSSCKTFKTLSKFMGYGEINNNQPNILEVIDINFLSETITSLLEDILSNNQELYLHCQVNDISYKNSINEHLSKELTNKIIELIEDADGYNWNYNHLYTIELFHKDLHVRPIDKSVSQDVKEFIKDNIDFLSKEIYVHLIDKGLNEVEPVHVLAFKTSVGT</sequence>
<dbReference type="STRING" id="658196.A0A397SF76"/>
<dbReference type="Proteomes" id="UP000265703">
    <property type="component" value="Unassembled WGS sequence"/>
</dbReference>
<proteinExistence type="predicted"/>
<evidence type="ECO:0000313" key="1">
    <source>
        <dbReference type="EMBL" id="RIA81411.1"/>
    </source>
</evidence>